<comment type="caution">
    <text evidence="6">The sequence shown here is derived from an EMBL/GenBank/DDBJ whole genome shotgun (WGS) entry which is preliminary data.</text>
</comment>
<dbReference type="InterPro" id="IPR050504">
    <property type="entry name" value="IgSF_BTN/MOG"/>
</dbReference>
<evidence type="ECO:0000256" key="4">
    <source>
        <dbReference type="SAM" id="MobiDB-lite"/>
    </source>
</evidence>
<proteinExistence type="predicted"/>
<protein>
    <submittedName>
        <fullName evidence="6">Uncharacterized protein</fullName>
    </submittedName>
</protein>
<feature type="signal peptide" evidence="5">
    <location>
        <begin position="1"/>
        <end position="29"/>
    </location>
</feature>
<reference evidence="6 7" key="1">
    <citation type="journal article" date="2020" name="Nature">
        <title>Six reference-quality genomes reveal evolution of bat adaptations.</title>
        <authorList>
            <person name="Jebb D."/>
            <person name="Huang Z."/>
            <person name="Pippel M."/>
            <person name="Hughes G.M."/>
            <person name="Lavrichenko K."/>
            <person name="Devanna P."/>
            <person name="Winkler S."/>
            <person name="Jermiin L.S."/>
            <person name="Skirmuntt E.C."/>
            <person name="Katzourakis A."/>
            <person name="Burkitt-Gray L."/>
            <person name="Ray D.A."/>
            <person name="Sullivan K.A.M."/>
            <person name="Roscito J.G."/>
            <person name="Kirilenko B.M."/>
            <person name="Davalos L.M."/>
            <person name="Corthals A.P."/>
            <person name="Power M.L."/>
            <person name="Jones G."/>
            <person name="Ransome R.D."/>
            <person name="Dechmann D.K.N."/>
            <person name="Locatelli A.G."/>
            <person name="Puechmaille S.J."/>
            <person name="Fedrigo O."/>
            <person name="Jarvis E.D."/>
            <person name="Hiller M."/>
            <person name="Vernes S.C."/>
            <person name="Myers E.W."/>
            <person name="Teeling E.C."/>
        </authorList>
    </citation>
    <scope>NUCLEOTIDE SEQUENCE [LARGE SCALE GENOMIC DNA]</scope>
    <source>
        <strain evidence="6">MRouAeg1</strain>
        <tissue evidence="6">Muscle</tissue>
    </source>
</reference>
<accession>A0A7J8BEI2</accession>
<keyword evidence="7" id="KW-1185">Reference proteome</keyword>
<dbReference type="GO" id="GO:0005102">
    <property type="term" value="F:signaling receptor binding"/>
    <property type="evidence" value="ECO:0007669"/>
    <property type="project" value="TreeGrafter"/>
</dbReference>
<dbReference type="EMBL" id="JACASE010000017">
    <property type="protein sequence ID" value="KAF6397118.1"/>
    <property type="molecule type" value="Genomic_DNA"/>
</dbReference>
<dbReference type="PANTHER" id="PTHR24100">
    <property type="entry name" value="BUTYROPHILIN"/>
    <property type="match status" value="1"/>
</dbReference>
<dbReference type="PANTHER" id="PTHR24100:SF139">
    <property type="entry name" value="BUTYROPHILIN SUBFAMILY 2 MEMBER A2"/>
    <property type="match status" value="1"/>
</dbReference>
<dbReference type="AlphaFoldDB" id="A0A7J8BEI2"/>
<keyword evidence="2" id="KW-0472">Membrane</keyword>
<name>A0A7J8BEI2_ROUAE</name>
<dbReference type="GO" id="GO:0001817">
    <property type="term" value="P:regulation of cytokine production"/>
    <property type="evidence" value="ECO:0007669"/>
    <property type="project" value="TreeGrafter"/>
</dbReference>
<sequence length="127" mass="13337">MARAAPRHVSSPDSLLLFALLGWSALASARFTVVGPAGPILAMVGQNTVLHCHLSPETSAEAMEAWALSPSLKSRASRMGASGWSARLRGGTRSPTPHGGALTVRLCPPWRRLTPQTRTASSGSAWP</sequence>
<dbReference type="GO" id="GO:0009897">
    <property type="term" value="C:external side of plasma membrane"/>
    <property type="evidence" value="ECO:0007669"/>
    <property type="project" value="TreeGrafter"/>
</dbReference>
<evidence type="ECO:0000256" key="1">
    <source>
        <dbReference type="ARBA" id="ARBA00004370"/>
    </source>
</evidence>
<feature type="chain" id="PRO_5029685032" evidence="5">
    <location>
        <begin position="30"/>
        <end position="127"/>
    </location>
</feature>
<evidence type="ECO:0000313" key="6">
    <source>
        <dbReference type="EMBL" id="KAF6397118.1"/>
    </source>
</evidence>
<keyword evidence="3" id="KW-0393">Immunoglobulin domain</keyword>
<dbReference type="Proteomes" id="UP000593571">
    <property type="component" value="Unassembled WGS sequence"/>
</dbReference>
<evidence type="ECO:0000313" key="7">
    <source>
        <dbReference type="Proteomes" id="UP000593571"/>
    </source>
</evidence>
<evidence type="ECO:0000256" key="5">
    <source>
        <dbReference type="SAM" id="SignalP"/>
    </source>
</evidence>
<gene>
    <name evidence="6" type="ORF">HJG63_009782</name>
</gene>
<feature type="region of interest" description="Disordered" evidence="4">
    <location>
        <begin position="85"/>
        <end position="105"/>
    </location>
</feature>
<evidence type="ECO:0000256" key="3">
    <source>
        <dbReference type="ARBA" id="ARBA00023319"/>
    </source>
</evidence>
<evidence type="ECO:0000256" key="2">
    <source>
        <dbReference type="ARBA" id="ARBA00023136"/>
    </source>
</evidence>
<keyword evidence="5" id="KW-0732">Signal</keyword>
<comment type="subcellular location">
    <subcellularLocation>
        <location evidence="1">Membrane</location>
    </subcellularLocation>
</comment>
<dbReference type="GO" id="GO:0050852">
    <property type="term" value="P:T cell receptor signaling pathway"/>
    <property type="evidence" value="ECO:0007669"/>
    <property type="project" value="TreeGrafter"/>
</dbReference>
<organism evidence="6 7">
    <name type="scientific">Rousettus aegyptiacus</name>
    <name type="common">Egyptian fruit bat</name>
    <name type="synonym">Pteropus aegyptiacus</name>
    <dbReference type="NCBI Taxonomy" id="9407"/>
    <lineage>
        <taxon>Eukaryota</taxon>
        <taxon>Metazoa</taxon>
        <taxon>Chordata</taxon>
        <taxon>Craniata</taxon>
        <taxon>Vertebrata</taxon>
        <taxon>Euteleostomi</taxon>
        <taxon>Mammalia</taxon>
        <taxon>Eutheria</taxon>
        <taxon>Laurasiatheria</taxon>
        <taxon>Chiroptera</taxon>
        <taxon>Yinpterochiroptera</taxon>
        <taxon>Pteropodoidea</taxon>
        <taxon>Pteropodidae</taxon>
        <taxon>Rousettinae</taxon>
        <taxon>Rousettus</taxon>
    </lineage>
</organism>